<reference evidence="2" key="1">
    <citation type="submission" date="2022-11" db="EMBL/GenBank/DDBJ databases">
        <title>Larsenimonas rhizosphaerae sp. nov., isolated from a tidal mudflat.</title>
        <authorList>
            <person name="Lee S.D."/>
            <person name="Kim I.S."/>
        </authorList>
    </citation>
    <scope>NUCLEOTIDE SEQUENCE</scope>
    <source>
        <strain evidence="2">GH2-1</strain>
    </source>
</reference>
<proteinExistence type="predicted"/>
<gene>
    <name evidence="2" type="ORF">OQ287_02475</name>
</gene>
<dbReference type="AlphaFoldDB" id="A0AA41ZEH1"/>
<dbReference type="Proteomes" id="UP001165678">
    <property type="component" value="Unassembled WGS sequence"/>
</dbReference>
<evidence type="ECO:0000313" key="2">
    <source>
        <dbReference type="EMBL" id="MCX2523096.1"/>
    </source>
</evidence>
<comment type="caution">
    <text evidence="2">The sequence shown here is derived from an EMBL/GenBank/DDBJ whole genome shotgun (WGS) entry which is preliminary data.</text>
</comment>
<protein>
    <submittedName>
        <fullName evidence="2">Flagellar protein FlhE</fullName>
    </submittedName>
</protein>
<name>A0AA41ZEH1_9GAMM</name>
<keyword evidence="2" id="KW-0969">Cilium</keyword>
<keyword evidence="2" id="KW-0282">Flagellum</keyword>
<feature type="signal peptide" evidence="1">
    <location>
        <begin position="1"/>
        <end position="30"/>
    </location>
</feature>
<keyword evidence="2" id="KW-0966">Cell projection</keyword>
<feature type="chain" id="PRO_5041227659" evidence="1">
    <location>
        <begin position="31"/>
        <end position="146"/>
    </location>
</feature>
<dbReference type="Pfam" id="PF06366">
    <property type="entry name" value="FlhE"/>
    <property type="match status" value="1"/>
</dbReference>
<keyword evidence="1" id="KW-0732">Signal</keyword>
<dbReference type="InterPro" id="IPR009420">
    <property type="entry name" value="FlhE"/>
</dbReference>
<accession>A0AA41ZEH1</accession>
<organism evidence="2 3">
    <name type="scientific">Larsenimonas rhizosphaerae</name>
    <dbReference type="NCBI Taxonomy" id="2944682"/>
    <lineage>
        <taxon>Bacteria</taxon>
        <taxon>Pseudomonadati</taxon>
        <taxon>Pseudomonadota</taxon>
        <taxon>Gammaproteobacteria</taxon>
        <taxon>Oceanospirillales</taxon>
        <taxon>Halomonadaceae</taxon>
        <taxon>Larsenimonas</taxon>
    </lineage>
</organism>
<keyword evidence="3" id="KW-1185">Reference proteome</keyword>
<evidence type="ECO:0000256" key="1">
    <source>
        <dbReference type="SAM" id="SignalP"/>
    </source>
</evidence>
<dbReference type="EMBL" id="JAPIVE010000001">
    <property type="protein sequence ID" value="MCX2523096.1"/>
    <property type="molecule type" value="Genomic_DNA"/>
</dbReference>
<dbReference type="RefSeq" id="WP_265895471.1">
    <property type="nucleotide sequence ID" value="NZ_JAPIVE010000001.1"/>
</dbReference>
<sequence>MRPDKFLMRRLSGCFSAVVLSLAFVQPASGASGAWVADSASLTMTQKHWFYYSEPLMAPDDSGNRMITSVGWRFEASPHPALQAELCSTSRTRCINLGKERGQTRAFRGLPASEVMQLRFSMPGKGRLRKDVNIKNIQVIVNYHER</sequence>
<evidence type="ECO:0000313" key="3">
    <source>
        <dbReference type="Proteomes" id="UP001165678"/>
    </source>
</evidence>